<proteinExistence type="inferred from homology"/>
<keyword evidence="3" id="KW-1003">Cell membrane</keyword>
<evidence type="ECO:0000256" key="12">
    <source>
        <dbReference type="ARBA" id="ARBA00040743"/>
    </source>
</evidence>
<sequence length="630" mass="67987">MLDALRKGAGTWIAKLFIALLVMSFAVWGVADIFQGFGQNVAAKVGGTEISLFSFDRAYRRDLNNLGRQIGRPLSTVEGAQFGIPQQTLGKLVAEAAMNETATSMNLGVSDQRLATLIQADPAFQRPGGGYDRSQLAQVLRNNGMTEDEYVVERRQLAERQQLAEGLTGGMATPIAYLEALHSFEAETRDVSYLLLEPALLGEIEDPSETDLTAYFDAEKDNFKAPEYREIAILELSPTKLMRPDDIGEDAVAAEYDRNKDDYFQAERRDVRQMSFPNEDDAKAAAEKLAGGMTFDELMAEQGLGANDVDLGLMAKADFLDEAIGDASFSLAQGETSGVVEGRFSSVIVNVTKIEPESVKALEDVADEIREELAQDQAEREVLDLLDEIEDARAGGASLAEIASRFSLETITPTAFDAQGNDENEAAIVLPEADGLLAGAFDSDVGVENDPLQLGDRGFLWYEVTKVVPSRDRDLSEVRDRVVAAWKADEEEKRLTELATDLAERARTGADFASLAEELGTDVKFVAGLGRTGSDGDLGREAVVAAFAGPSGITAAAPASDGANRLVLKVDAVNSAAFFAEAQDVRQLRTQLSQQLQDSLLNQYVTDIEQKAGVEVNQASIAQVIGVGTN</sequence>
<feature type="transmembrane region" description="Helical" evidence="15">
    <location>
        <begin position="12"/>
        <end position="31"/>
    </location>
</feature>
<evidence type="ECO:0000256" key="6">
    <source>
        <dbReference type="ARBA" id="ARBA00022989"/>
    </source>
</evidence>
<evidence type="ECO:0000256" key="4">
    <source>
        <dbReference type="ARBA" id="ARBA00022519"/>
    </source>
</evidence>
<organism evidence="17 18">
    <name type="scientific">Roseibium polysiphoniae</name>
    <dbReference type="NCBI Taxonomy" id="2571221"/>
    <lineage>
        <taxon>Bacteria</taxon>
        <taxon>Pseudomonadati</taxon>
        <taxon>Pseudomonadota</taxon>
        <taxon>Alphaproteobacteria</taxon>
        <taxon>Hyphomicrobiales</taxon>
        <taxon>Stappiaceae</taxon>
        <taxon>Roseibium</taxon>
    </lineage>
</organism>
<feature type="coiled-coil region" evidence="14">
    <location>
        <begin position="359"/>
        <end position="395"/>
    </location>
</feature>
<dbReference type="GO" id="GO:0003755">
    <property type="term" value="F:peptidyl-prolyl cis-trans isomerase activity"/>
    <property type="evidence" value="ECO:0007669"/>
    <property type="project" value="InterPro"/>
</dbReference>
<dbReference type="SUPFAM" id="SSF109998">
    <property type="entry name" value="Triger factor/SurA peptide-binding domain-like"/>
    <property type="match status" value="1"/>
</dbReference>
<dbReference type="Proteomes" id="UP000705379">
    <property type="component" value="Unassembled WGS sequence"/>
</dbReference>
<evidence type="ECO:0000256" key="1">
    <source>
        <dbReference type="ARBA" id="ARBA00004382"/>
    </source>
</evidence>
<keyword evidence="4" id="KW-0997">Cell inner membrane</keyword>
<evidence type="ECO:0000256" key="11">
    <source>
        <dbReference type="ARBA" id="ARBA00038408"/>
    </source>
</evidence>
<dbReference type="Pfam" id="PF13624">
    <property type="entry name" value="SurA_N_3"/>
    <property type="match status" value="1"/>
</dbReference>
<keyword evidence="5 15" id="KW-0812">Transmembrane</keyword>
<protein>
    <recommendedName>
        <fullName evidence="2">Parvulin-like PPIase</fullName>
    </recommendedName>
    <alternativeName>
        <fullName evidence="9">Peptidyl-prolyl cis-trans isomerase plp</fullName>
    </alternativeName>
    <alternativeName>
        <fullName evidence="12">Periplasmic chaperone PpiD</fullName>
    </alternativeName>
    <alternativeName>
        <fullName evidence="13">Periplasmic folding chaperone</fullName>
    </alternativeName>
    <alternativeName>
        <fullName evidence="10">Rotamase plp</fullName>
    </alternativeName>
</protein>
<comment type="subcellular location">
    <subcellularLocation>
        <location evidence="1">Cell inner membrane</location>
        <topology evidence="1">Single-pass type II membrane protein</topology>
        <orientation evidence="1">Periplasmic side</orientation>
    </subcellularLocation>
</comment>
<dbReference type="PANTHER" id="PTHR47529:SF1">
    <property type="entry name" value="PERIPLASMIC CHAPERONE PPID"/>
    <property type="match status" value="1"/>
</dbReference>
<evidence type="ECO:0000256" key="10">
    <source>
        <dbReference type="ARBA" id="ARBA00031484"/>
    </source>
</evidence>
<reference evidence="17" key="1">
    <citation type="submission" date="2018-08" db="EMBL/GenBank/DDBJ databases">
        <authorList>
            <person name="Jin W."/>
            <person name="Wang H."/>
            <person name="Yang Y."/>
            <person name="Li M."/>
            <person name="Liu J."/>
        </authorList>
    </citation>
    <scope>NUCLEOTIDE SEQUENCE</scope>
    <source>
        <strain evidence="17">AESS21</strain>
    </source>
</reference>
<dbReference type="RefSeq" id="WP_213215106.1">
    <property type="nucleotide sequence ID" value="NZ_QTKU01000001.1"/>
</dbReference>
<dbReference type="InterPro" id="IPR000297">
    <property type="entry name" value="PPIase_PpiC"/>
</dbReference>
<evidence type="ECO:0000256" key="2">
    <source>
        <dbReference type="ARBA" id="ARBA00018370"/>
    </source>
</evidence>
<evidence type="ECO:0000256" key="5">
    <source>
        <dbReference type="ARBA" id="ARBA00022692"/>
    </source>
</evidence>
<dbReference type="GO" id="GO:0005886">
    <property type="term" value="C:plasma membrane"/>
    <property type="evidence" value="ECO:0007669"/>
    <property type="project" value="UniProtKB-SubCell"/>
</dbReference>
<dbReference type="Gene3D" id="3.10.50.40">
    <property type="match status" value="1"/>
</dbReference>
<reference evidence="17" key="2">
    <citation type="journal article" date="2021" name="Microorganisms">
        <title>Bacterial Dimethylsulfoniopropionate Biosynthesis in the East China Sea.</title>
        <authorList>
            <person name="Liu J."/>
            <person name="Zhang Y."/>
            <person name="Liu J."/>
            <person name="Zhong H."/>
            <person name="Williams B.T."/>
            <person name="Zheng Y."/>
            <person name="Curson A.R.J."/>
            <person name="Sun C."/>
            <person name="Sun H."/>
            <person name="Song D."/>
            <person name="Wagner Mackenzie B."/>
            <person name="Bermejo Martinez A."/>
            <person name="Todd J.D."/>
            <person name="Zhang X.H."/>
        </authorList>
    </citation>
    <scope>NUCLEOTIDE SEQUENCE</scope>
    <source>
        <strain evidence="17">AESS21</strain>
    </source>
</reference>
<evidence type="ECO:0000256" key="3">
    <source>
        <dbReference type="ARBA" id="ARBA00022475"/>
    </source>
</evidence>
<keyword evidence="17" id="KW-0413">Isomerase</keyword>
<dbReference type="PANTHER" id="PTHR47529">
    <property type="entry name" value="PEPTIDYL-PROLYL CIS-TRANS ISOMERASE D"/>
    <property type="match status" value="1"/>
</dbReference>
<feature type="domain" description="PpiC" evidence="16">
    <location>
        <begin position="249"/>
        <end position="367"/>
    </location>
</feature>
<evidence type="ECO:0000256" key="9">
    <source>
        <dbReference type="ARBA" id="ARBA00030642"/>
    </source>
</evidence>
<dbReference type="Pfam" id="PF13145">
    <property type="entry name" value="Rotamase_2"/>
    <property type="match status" value="1"/>
</dbReference>
<dbReference type="InterPro" id="IPR027304">
    <property type="entry name" value="Trigger_fact/SurA_dom_sf"/>
</dbReference>
<dbReference type="InterPro" id="IPR052029">
    <property type="entry name" value="PpiD_chaperone"/>
</dbReference>
<evidence type="ECO:0000256" key="8">
    <source>
        <dbReference type="ARBA" id="ARBA00023186"/>
    </source>
</evidence>
<name>A0A944GSI6_9HYPH</name>
<evidence type="ECO:0000313" key="18">
    <source>
        <dbReference type="Proteomes" id="UP000705379"/>
    </source>
</evidence>
<comment type="caution">
    <text evidence="17">The sequence shown here is derived from an EMBL/GenBank/DDBJ whole genome shotgun (WGS) entry which is preliminary data.</text>
</comment>
<gene>
    <name evidence="17" type="ORF">DYI23_04535</name>
</gene>
<evidence type="ECO:0000313" key="17">
    <source>
        <dbReference type="EMBL" id="MBS8259480.1"/>
    </source>
</evidence>
<keyword evidence="14" id="KW-0175">Coiled coil</keyword>
<keyword evidence="8" id="KW-0143">Chaperone</keyword>
<evidence type="ECO:0000256" key="7">
    <source>
        <dbReference type="ARBA" id="ARBA00023136"/>
    </source>
</evidence>
<keyword evidence="7 15" id="KW-0472">Membrane</keyword>
<keyword evidence="6 15" id="KW-1133">Transmembrane helix</keyword>
<evidence type="ECO:0000256" key="15">
    <source>
        <dbReference type="SAM" id="Phobius"/>
    </source>
</evidence>
<evidence type="ECO:0000256" key="14">
    <source>
        <dbReference type="SAM" id="Coils"/>
    </source>
</evidence>
<comment type="similarity">
    <text evidence="11">Belongs to the PpiD chaperone family.</text>
</comment>
<evidence type="ECO:0000259" key="16">
    <source>
        <dbReference type="Pfam" id="PF13145"/>
    </source>
</evidence>
<dbReference type="EMBL" id="QTKU01000001">
    <property type="protein sequence ID" value="MBS8259480.1"/>
    <property type="molecule type" value="Genomic_DNA"/>
</dbReference>
<evidence type="ECO:0000256" key="13">
    <source>
        <dbReference type="ARBA" id="ARBA00042775"/>
    </source>
</evidence>
<accession>A0A944GSI6</accession>
<dbReference type="InterPro" id="IPR046357">
    <property type="entry name" value="PPIase_dom_sf"/>
</dbReference>
<dbReference type="SUPFAM" id="SSF54534">
    <property type="entry name" value="FKBP-like"/>
    <property type="match status" value="1"/>
</dbReference>
<dbReference type="AlphaFoldDB" id="A0A944GSI6"/>